<name>A0A7D8YZE5_9HELO</name>
<proteinExistence type="predicted"/>
<gene>
    <name evidence="2" type="ORF">LCER1_G004565</name>
</gene>
<dbReference type="InterPro" id="IPR011009">
    <property type="entry name" value="Kinase-like_dom_sf"/>
</dbReference>
<dbReference type="PANTHER" id="PTHR21310:SF39">
    <property type="entry name" value="AMINOGLYCOSIDE PHOSPHOTRANSFERASE DOMAIN-CONTAINING PROTEIN"/>
    <property type="match status" value="1"/>
</dbReference>
<comment type="caution">
    <text evidence="2">The sequence shown here is derived from an EMBL/GenBank/DDBJ whole genome shotgun (WGS) entry which is preliminary data.</text>
</comment>
<evidence type="ECO:0000259" key="1">
    <source>
        <dbReference type="Pfam" id="PF01636"/>
    </source>
</evidence>
<dbReference type="OrthoDB" id="4177236at2759"/>
<dbReference type="Proteomes" id="UP000481288">
    <property type="component" value="Unassembled WGS sequence"/>
</dbReference>
<dbReference type="Pfam" id="PF01636">
    <property type="entry name" value="APH"/>
    <property type="match status" value="1"/>
</dbReference>
<evidence type="ECO:0000313" key="3">
    <source>
        <dbReference type="Proteomes" id="UP000481288"/>
    </source>
</evidence>
<dbReference type="AlphaFoldDB" id="A0A7D8YZE5"/>
<feature type="domain" description="Aminoglycoside phosphotransferase" evidence="1">
    <location>
        <begin position="41"/>
        <end position="215"/>
    </location>
</feature>
<dbReference type="PANTHER" id="PTHR21310">
    <property type="entry name" value="AMINOGLYCOSIDE PHOSPHOTRANSFERASE-RELATED-RELATED"/>
    <property type="match status" value="1"/>
</dbReference>
<dbReference type="InterPro" id="IPR051678">
    <property type="entry name" value="AGP_Transferase"/>
</dbReference>
<organism evidence="2 3">
    <name type="scientific">Lachnellula cervina</name>
    <dbReference type="NCBI Taxonomy" id="1316786"/>
    <lineage>
        <taxon>Eukaryota</taxon>
        <taxon>Fungi</taxon>
        <taxon>Dikarya</taxon>
        <taxon>Ascomycota</taxon>
        <taxon>Pezizomycotina</taxon>
        <taxon>Leotiomycetes</taxon>
        <taxon>Helotiales</taxon>
        <taxon>Lachnaceae</taxon>
        <taxon>Lachnellula</taxon>
    </lineage>
</organism>
<dbReference type="SUPFAM" id="SSF56112">
    <property type="entry name" value="Protein kinase-like (PK-like)"/>
    <property type="match status" value="1"/>
</dbReference>
<dbReference type="InterPro" id="IPR002575">
    <property type="entry name" value="Aminoglycoside_PTrfase"/>
</dbReference>
<dbReference type="Gene3D" id="3.90.1200.10">
    <property type="match status" value="1"/>
</dbReference>
<sequence length="270" mass="31242">MALQRPRHEDLSDLEIVQHCSDPNRQLVGVVGSTVLKLSEEVVVKFGWNVTAEEADNQRKAFELLDRSIVRIPQLYRYFSRSDEKGFPPTGYIVMEYIHGEICQSPDSNQIEKIAQVLLYFSSIHGQQPGPLQRGISRGLLWEENGKPAFKTVQQMESWLNVRLPDVEAKLTLQEYPLVLCHLDLAPRNIIWLPDGSVCLVDWSSAGFYPRFFEVCLLKIMECSHGNYELTLIDRMEKLSEDEDTQMRLLQRSFYNGIKWRFPKIHETLA</sequence>
<keyword evidence="3" id="KW-1185">Reference proteome</keyword>
<evidence type="ECO:0000313" key="2">
    <source>
        <dbReference type="EMBL" id="TVY55478.1"/>
    </source>
</evidence>
<reference evidence="2 3" key="1">
    <citation type="submission" date="2018-05" db="EMBL/GenBank/DDBJ databases">
        <title>Whole genome sequencing for identification of molecular markers to develop diagnostic detection tools for the regulated plant pathogen Lachnellula willkommii.</title>
        <authorList>
            <person name="Giroux E."/>
            <person name="Bilodeau G."/>
        </authorList>
    </citation>
    <scope>NUCLEOTIDE SEQUENCE [LARGE SCALE GENOMIC DNA]</scope>
    <source>
        <strain evidence="2 3">CBS 625.97</strain>
    </source>
</reference>
<protein>
    <recommendedName>
        <fullName evidence="1">Aminoglycoside phosphotransferase domain-containing protein</fullName>
    </recommendedName>
</protein>
<accession>A0A7D8YZE5</accession>
<dbReference type="EMBL" id="QGMG01000236">
    <property type="protein sequence ID" value="TVY55478.1"/>
    <property type="molecule type" value="Genomic_DNA"/>
</dbReference>